<sequence>MPLPTPFSAIRREAWRCAALLLAGLLLSTGLPPAPARAEEASPATLKPGISVVMIETKLLFGLASADGSGVSEQEWESFLTTEVTPRFPDGLTVIAAYGQVKGEAHGTAQVVREGMRLVLIYHPDTPEAAAKLAEIRKLYSERFHQWGVLQVTNAVRVTL</sequence>
<comment type="caution">
    <text evidence="1">The sequence shown here is derived from an EMBL/GenBank/DDBJ whole genome shotgun (WGS) entry which is preliminary data.</text>
</comment>
<evidence type="ECO:0000313" key="2">
    <source>
        <dbReference type="Proteomes" id="UP001604043"/>
    </source>
</evidence>
<accession>A0ABW6ZHJ1</accession>
<name>A0ABW6ZHJ1_9HYPH</name>
<reference evidence="1 2" key="1">
    <citation type="submission" date="2024-02" db="EMBL/GenBank/DDBJ databases">
        <title>Expansion and revision of Xanthobacter and proposal of Roseixanthobacter gen. nov.</title>
        <authorList>
            <person name="Soltysiak M.P.M."/>
            <person name="Jalihal A."/>
            <person name="Ory A."/>
            <person name="Chrisophersen C."/>
            <person name="Lee A.D."/>
            <person name="Boulton J."/>
            <person name="Springer M."/>
        </authorList>
    </citation>
    <scope>NUCLEOTIDE SEQUENCE [LARGE SCALE GENOMIC DNA]</scope>
    <source>
        <strain evidence="1 2">CB5</strain>
    </source>
</reference>
<dbReference type="RefSeq" id="WP_394008070.1">
    <property type="nucleotide sequence ID" value="NZ_JBAFUR010000002.1"/>
</dbReference>
<protein>
    <submittedName>
        <fullName evidence="1">DUF3574 domain-containing protein</fullName>
    </submittedName>
</protein>
<evidence type="ECO:0000313" key="1">
    <source>
        <dbReference type="EMBL" id="MFG1252486.1"/>
    </source>
</evidence>
<keyword evidence="2" id="KW-1185">Reference proteome</keyword>
<dbReference type="Proteomes" id="UP001604043">
    <property type="component" value="Unassembled WGS sequence"/>
</dbReference>
<dbReference type="InterPro" id="IPR021957">
    <property type="entry name" value="DUF3574"/>
</dbReference>
<proteinExistence type="predicted"/>
<dbReference type="EMBL" id="JBAFUR010000002">
    <property type="protein sequence ID" value="MFG1252486.1"/>
    <property type="molecule type" value="Genomic_DNA"/>
</dbReference>
<organism evidence="1 2">
    <name type="scientific">Xanthobacter aminoxidans</name>
    <dbReference type="NCBI Taxonomy" id="186280"/>
    <lineage>
        <taxon>Bacteria</taxon>
        <taxon>Pseudomonadati</taxon>
        <taxon>Pseudomonadota</taxon>
        <taxon>Alphaproteobacteria</taxon>
        <taxon>Hyphomicrobiales</taxon>
        <taxon>Xanthobacteraceae</taxon>
        <taxon>Xanthobacter</taxon>
    </lineage>
</organism>
<gene>
    <name evidence="1" type="ORF">V5F30_09755</name>
</gene>
<dbReference type="Pfam" id="PF12098">
    <property type="entry name" value="DUF3574"/>
    <property type="match status" value="1"/>
</dbReference>